<comment type="caution">
    <text evidence="1">The sequence shown here is derived from an EMBL/GenBank/DDBJ whole genome shotgun (WGS) entry which is preliminary data.</text>
</comment>
<protein>
    <submittedName>
        <fullName evidence="1">Uncharacterized protein</fullName>
    </submittedName>
</protein>
<keyword evidence="2" id="KW-1185">Reference proteome</keyword>
<organism evidence="1 2">
    <name type="scientific">Trichonephila clavipes</name>
    <name type="common">Golden silk orbweaver</name>
    <name type="synonym">Nephila clavipes</name>
    <dbReference type="NCBI Taxonomy" id="2585209"/>
    <lineage>
        <taxon>Eukaryota</taxon>
        <taxon>Metazoa</taxon>
        <taxon>Ecdysozoa</taxon>
        <taxon>Arthropoda</taxon>
        <taxon>Chelicerata</taxon>
        <taxon>Arachnida</taxon>
        <taxon>Araneae</taxon>
        <taxon>Araneomorphae</taxon>
        <taxon>Entelegynae</taxon>
        <taxon>Araneoidea</taxon>
        <taxon>Nephilidae</taxon>
        <taxon>Trichonephila</taxon>
    </lineage>
</organism>
<evidence type="ECO:0000313" key="1">
    <source>
        <dbReference type="EMBL" id="GFY17858.1"/>
    </source>
</evidence>
<dbReference type="AlphaFoldDB" id="A0A8X6VQJ0"/>
<name>A0A8X6VQJ0_TRICX</name>
<proteinExistence type="predicted"/>
<gene>
    <name evidence="1" type="ORF">TNCV_1075931</name>
</gene>
<evidence type="ECO:0000313" key="2">
    <source>
        <dbReference type="Proteomes" id="UP000887159"/>
    </source>
</evidence>
<dbReference type="EMBL" id="BMAU01021346">
    <property type="protein sequence ID" value="GFY17858.1"/>
    <property type="molecule type" value="Genomic_DNA"/>
</dbReference>
<sequence length="106" mass="12017">MDLVILNLCLVKRNTPEPAPLSPSYHTNKRTPVHLPASATLYKGSSVSPELESTTLWLPVRDHNHWATTATYYLYKVEYSEARSESVQRSGHGRFSIHFNVGILQH</sequence>
<accession>A0A8X6VQJ0</accession>
<reference evidence="1" key="1">
    <citation type="submission" date="2020-08" db="EMBL/GenBank/DDBJ databases">
        <title>Multicomponent nature underlies the extraordinary mechanical properties of spider dragline silk.</title>
        <authorList>
            <person name="Kono N."/>
            <person name="Nakamura H."/>
            <person name="Mori M."/>
            <person name="Yoshida Y."/>
            <person name="Ohtoshi R."/>
            <person name="Malay A.D."/>
            <person name="Moran D.A.P."/>
            <person name="Tomita M."/>
            <person name="Numata K."/>
            <person name="Arakawa K."/>
        </authorList>
    </citation>
    <scope>NUCLEOTIDE SEQUENCE</scope>
</reference>
<dbReference type="Proteomes" id="UP000887159">
    <property type="component" value="Unassembled WGS sequence"/>
</dbReference>